<feature type="region of interest" description="Disordered" evidence="7">
    <location>
        <begin position="475"/>
        <end position="521"/>
    </location>
</feature>
<feature type="transmembrane region" description="Helical" evidence="8">
    <location>
        <begin position="443"/>
        <end position="466"/>
    </location>
</feature>
<dbReference type="EMBL" id="BAABEO010000035">
    <property type="protein sequence ID" value="GAA3703621.1"/>
    <property type="molecule type" value="Genomic_DNA"/>
</dbReference>
<dbReference type="PANTHER" id="PTHR42718:SF46">
    <property type="entry name" value="BLR6921 PROTEIN"/>
    <property type="match status" value="1"/>
</dbReference>
<feature type="transmembrane region" description="Helical" evidence="8">
    <location>
        <begin position="328"/>
        <end position="349"/>
    </location>
</feature>
<feature type="domain" description="Major facilitator superfamily (MFS) profile" evidence="9">
    <location>
        <begin position="14"/>
        <end position="471"/>
    </location>
</feature>
<feature type="transmembrane region" description="Helical" evidence="8">
    <location>
        <begin position="269"/>
        <end position="287"/>
    </location>
</feature>
<keyword evidence="11" id="KW-1185">Reference proteome</keyword>
<evidence type="ECO:0000256" key="1">
    <source>
        <dbReference type="ARBA" id="ARBA00004651"/>
    </source>
</evidence>
<dbReference type="Gene3D" id="1.20.1250.20">
    <property type="entry name" value="MFS general substrate transporter like domains"/>
    <property type="match status" value="1"/>
</dbReference>
<dbReference type="Proteomes" id="UP001500752">
    <property type="component" value="Unassembled WGS sequence"/>
</dbReference>
<dbReference type="CDD" id="cd17321">
    <property type="entry name" value="MFS_MMR_MDR_like"/>
    <property type="match status" value="1"/>
</dbReference>
<dbReference type="PANTHER" id="PTHR42718">
    <property type="entry name" value="MAJOR FACILITATOR SUPERFAMILY MULTIDRUG TRANSPORTER MFSC"/>
    <property type="match status" value="1"/>
</dbReference>
<keyword evidence="6 8" id="KW-0472">Membrane</keyword>
<dbReference type="InterPro" id="IPR020846">
    <property type="entry name" value="MFS_dom"/>
</dbReference>
<feature type="transmembrane region" description="Helical" evidence="8">
    <location>
        <begin position="198"/>
        <end position="218"/>
    </location>
</feature>
<feature type="transmembrane region" description="Helical" evidence="8">
    <location>
        <begin position="361"/>
        <end position="388"/>
    </location>
</feature>
<evidence type="ECO:0000259" key="9">
    <source>
        <dbReference type="PROSITE" id="PS50850"/>
    </source>
</evidence>
<feature type="transmembrane region" description="Helical" evidence="8">
    <location>
        <begin position="409"/>
        <end position="431"/>
    </location>
</feature>
<evidence type="ECO:0000313" key="11">
    <source>
        <dbReference type="Proteomes" id="UP001500752"/>
    </source>
</evidence>
<evidence type="ECO:0000256" key="4">
    <source>
        <dbReference type="ARBA" id="ARBA00022692"/>
    </source>
</evidence>
<evidence type="ECO:0000256" key="7">
    <source>
        <dbReference type="SAM" id="MobiDB-lite"/>
    </source>
</evidence>
<dbReference type="Pfam" id="PF07690">
    <property type="entry name" value="MFS_1"/>
    <property type="match status" value="1"/>
</dbReference>
<evidence type="ECO:0000256" key="6">
    <source>
        <dbReference type="ARBA" id="ARBA00023136"/>
    </source>
</evidence>
<dbReference type="Gene3D" id="1.20.1720.10">
    <property type="entry name" value="Multidrug resistance protein D"/>
    <property type="match status" value="1"/>
</dbReference>
<keyword evidence="5 8" id="KW-1133">Transmembrane helix</keyword>
<dbReference type="InterPro" id="IPR036259">
    <property type="entry name" value="MFS_trans_sf"/>
</dbReference>
<feature type="transmembrane region" description="Helical" evidence="8">
    <location>
        <begin position="167"/>
        <end position="186"/>
    </location>
</feature>
<reference evidence="11" key="1">
    <citation type="journal article" date="2019" name="Int. J. Syst. Evol. Microbiol.">
        <title>The Global Catalogue of Microorganisms (GCM) 10K type strain sequencing project: providing services to taxonomists for standard genome sequencing and annotation.</title>
        <authorList>
            <consortium name="The Broad Institute Genomics Platform"/>
            <consortium name="The Broad Institute Genome Sequencing Center for Infectious Disease"/>
            <person name="Wu L."/>
            <person name="Ma J."/>
        </authorList>
    </citation>
    <scope>NUCLEOTIDE SEQUENCE [LARGE SCALE GENOMIC DNA]</scope>
    <source>
        <strain evidence="11">JCM 30742</strain>
    </source>
</reference>
<evidence type="ECO:0000256" key="5">
    <source>
        <dbReference type="ARBA" id="ARBA00022989"/>
    </source>
</evidence>
<evidence type="ECO:0000313" key="10">
    <source>
        <dbReference type="EMBL" id="GAA3703621.1"/>
    </source>
</evidence>
<dbReference type="SUPFAM" id="SSF103473">
    <property type="entry name" value="MFS general substrate transporter"/>
    <property type="match status" value="1"/>
</dbReference>
<proteinExistence type="predicted"/>
<feature type="transmembrane region" description="Helical" evidence="8">
    <location>
        <begin position="81"/>
        <end position="103"/>
    </location>
</feature>
<accession>A0ABP7DC02</accession>
<name>A0ABP7DC02_9MICC</name>
<sequence length="521" mass="53067">MNKRSTRRSNPTAVLAIILVSYFMIVLDTSIVITGLPKIRDELGFTAADLSWVQNAYVLVFGGLLLLGARAGDILGRRRVFVAGLVVFGLASLAIGAAPSAAWLLAARAVQGVGAAVLAPSSLALLTAGFPEGRERTRALAAYGATAGIGASVGLVLGGLLADWLSWRVGFLINAPIAVVMVFAALRQLPETERRAGRFDLAGAACSTLGMGSLVYGIVHVADAGWGDPATLGALAAGVVLMGGLVLNEARARQPIMPLGLFASRERSGAYLARLLFVGAMMGYFFFTTQFLQGVYGFGPLQAGLAFMPMTVVNFFVALAVPRLTGRIGNTALLASGIAATLAGMGWLSRLEADSPYVVAVALPMALIGIGQGLAFGPLTAAGIAGVGSRDAGAASGVVNTAHQLGGSLGIGILVLVAAAAGTGNTAGVLAAQVSAAQVSAALGGGTVLLALALLAVVGLVVRWDAVRWDAVRRRRPHPTGPSDPAKGVLPVPVTAGTPTTQPDPVGWKQPTGHRETETTT</sequence>
<dbReference type="RefSeq" id="WP_345154502.1">
    <property type="nucleotide sequence ID" value="NZ_BAABEO010000035.1"/>
</dbReference>
<protein>
    <submittedName>
        <fullName evidence="10">MFS transporter</fullName>
    </submittedName>
</protein>
<evidence type="ECO:0000256" key="2">
    <source>
        <dbReference type="ARBA" id="ARBA00022448"/>
    </source>
</evidence>
<dbReference type="InterPro" id="IPR011701">
    <property type="entry name" value="MFS"/>
</dbReference>
<feature type="transmembrane region" description="Helical" evidence="8">
    <location>
        <begin position="230"/>
        <end position="248"/>
    </location>
</feature>
<feature type="transmembrane region" description="Helical" evidence="8">
    <location>
        <begin position="140"/>
        <end position="161"/>
    </location>
</feature>
<keyword evidence="3" id="KW-1003">Cell membrane</keyword>
<comment type="subcellular location">
    <subcellularLocation>
        <location evidence="1">Cell membrane</location>
        <topology evidence="1">Multi-pass membrane protein</topology>
    </subcellularLocation>
</comment>
<keyword evidence="4 8" id="KW-0812">Transmembrane</keyword>
<organism evidence="10 11">
    <name type="scientific">Arthrobacter ginkgonis</name>
    <dbReference type="NCBI Taxonomy" id="1630594"/>
    <lineage>
        <taxon>Bacteria</taxon>
        <taxon>Bacillati</taxon>
        <taxon>Actinomycetota</taxon>
        <taxon>Actinomycetes</taxon>
        <taxon>Micrococcales</taxon>
        <taxon>Micrococcaceae</taxon>
        <taxon>Arthrobacter</taxon>
    </lineage>
</organism>
<evidence type="ECO:0000256" key="8">
    <source>
        <dbReference type="SAM" id="Phobius"/>
    </source>
</evidence>
<comment type="caution">
    <text evidence="10">The sequence shown here is derived from an EMBL/GenBank/DDBJ whole genome shotgun (WGS) entry which is preliminary data.</text>
</comment>
<feature type="transmembrane region" description="Helical" evidence="8">
    <location>
        <begin position="12"/>
        <end position="32"/>
    </location>
</feature>
<feature type="transmembrane region" description="Helical" evidence="8">
    <location>
        <begin position="109"/>
        <end position="128"/>
    </location>
</feature>
<feature type="transmembrane region" description="Helical" evidence="8">
    <location>
        <begin position="52"/>
        <end position="69"/>
    </location>
</feature>
<gene>
    <name evidence="10" type="ORF">GCM10023081_44970</name>
</gene>
<evidence type="ECO:0000256" key="3">
    <source>
        <dbReference type="ARBA" id="ARBA00022475"/>
    </source>
</evidence>
<feature type="transmembrane region" description="Helical" evidence="8">
    <location>
        <begin position="299"/>
        <end position="321"/>
    </location>
</feature>
<keyword evidence="2" id="KW-0813">Transport</keyword>
<dbReference type="PROSITE" id="PS50850">
    <property type="entry name" value="MFS"/>
    <property type="match status" value="1"/>
</dbReference>